<dbReference type="Proteomes" id="UP000315344">
    <property type="component" value="Unassembled WGS sequence"/>
</dbReference>
<evidence type="ECO:0000313" key="5">
    <source>
        <dbReference type="Proteomes" id="UP000315344"/>
    </source>
</evidence>
<feature type="domain" description="DUF883" evidence="3">
    <location>
        <begin position="86"/>
        <end position="113"/>
    </location>
</feature>
<keyword evidence="2" id="KW-0472">Membrane</keyword>
<proteinExistence type="predicted"/>
<sequence>MSKNEYSAENLKEDAKTAVEGATAKAQGAARQAVDKAGEYAESARELGHEYAEAAKDEARRLYRKGQDGAQQLASQAEVYYDDLSDAVRRNPAQALGIAVGVGFLVGLLIARR</sequence>
<accession>A0A533I8K0</accession>
<dbReference type="InterPro" id="IPR043605">
    <property type="entry name" value="DUF883_C"/>
</dbReference>
<name>A0A533I8K0_PARDE</name>
<dbReference type="EMBL" id="VAFL01000008">
    <property type="protein sequence ID" value="TKW66152.1"/>
    <property type="molecule type" value="Genomic_DNA"/>
</dbReference>
<dbReference type="AlphaFoldDB" id="A0A533I8K0"/>
<feature type="region of interest" description="Disordered" evidence="1">
    <location>
        <begin position="1"/>
        <end position="23"/>
    </location>
</feature>
<comment type="caution">
    <text evidence="4">The sequence shown here is derived from an EMBL/GenBank/DDBJ whole genome shotgun (WGS) entry which is preliminary data.</text>
</comment>
<keyword evidence="2" id="KW-0812">Transmembrane</keyword>
<evidence type="ECO:0000259" key="3">
    <source>
        <dbReference type="Pfam" id="PF19029"/>
    </source>
</evidence>
<organism evidence="4 5">
    <name type="scientific">Paracoccus denitrificans</name>
    <dbReference type="NCBI Taxonomy" id="266"/>
    <lineage>
        <taxon>Bacteria</taxon>
        <taxon>Pseudomonadati</taxon>
        <taxon>Pseudomonadota</taxon>
        <taxon>Alphaproteobacteria</taxon>
        <taxon>Rhodobacterales</taxon>
        <taxon>Paracoccaceae</taxon>
        <taxon>Paracoccus</taxon>
    </lineage>
</organism>
<dbReference type="Pfam" id="PF19029">
    <property type="entry name" value="DUF883_C"/>
    <property type="match status" value="1"/>
</dbReference>
<feature type="transmembrane region" description="Helical" evidence="2">
    <location>
        <begin position="93"/>
        <end position="111"/>
    </location>
</feature>
<evidence type="ECO:0000313" key="4">
    <source>
        <dbReference type="EMBL" id="TKW66152.1"/>
    </source>
</evidence>
<reference evidence="4 5" key="1">
    <citation type="journal article" date="2017" name="Nat. Commun.">
        <title>In situ click chemistry generation of cyclooxygenase-2 inhibitors.</title>
        <authorList>
            <person name="Bhardwaj A."/>
            <person name="Kaur J."/>
            <person name="Wuest M."/>
            <person name="Wuest F."/>
        </authorList>
    </citation>
    <scope>NUCLEOTIDE SEQUENCE [LARGE SCALE GENOMIC DNA]</scope>
    <source>
        <strain evidence="4">S2_012_000_R3_94</strain>
    </source>
</reference>
<evidence type="ECO:0000256" key="1">
    <source>
        <dbReference type="SAM" id="MobiDB-lite"/>
    </source>
</evidence>
<protein>
    <submittedName>
        <fullName evidence="4">DUF883 domain-containing protein</fullName>
    </submittedName>
</protein>
<gene>
    <name evidence="4" type="ORF">DI616_11735</name>
</gene>
<evidence type="ECO:0000256" key="2">
    <source>
        <dbReference type="SAM" id="Phobius"/>
    </source>
</evidence>
<keyword evidence="2" id="KW-1133">Transmembrane helix</keyword>